<name>A0A7K3NSU5_9BACT</name>
<dbReference type="PROSITE" id="PS50109">
    <property type="entry name" value="HIS_KIN"/>
    <property type="match status" value="1"/>
</dbReference>
<dbReference type="SUPFAM" id="SSF55874">
    <property type="entry name" value="ATPase domain of HSP90 chaperone/DNA topoisomerase II/histidine kinase"/>
    <property type="match status" value="1"/>
</dbReference>
<dbReference type="InterPro" id="IPR036097">
    <property type="entry name" value="HisK_dim/P_sf"/>
</dbReference>
<feature type="domain" description="Histidine kinase" evidence="6">
    <location>
        <begin position="45"/>
        <end position="279"/>
    </location>
</feature>
<organism evidence="8 9">
    <name type="scientific">Desulfolutivibrio sulfodismutans</name>
    <dbReference type="NCBI Taxonomy" id="63561"/>
    <lineage>
        <taxon>Bacteria</taxon>
        <taxon>Pseudomonadati</taxon>
        <taxon>Thermodesulfobacteriota</taxon>
        <taxon>Desulfovibrionia</taxon>
        <taxon>Desulfovibrionales</taxon>
        <taxon>Desulfovibrionaceae</taxon>
        <taxon>Desulfolutivibrio</taxon>
    </lineage>
</organism>
<evidence type="ECO:0000259" key="6">
    <source>
        <dbReference type="PROSITE" id="PS50109"/>
    </source>
</evidence>
<dbReference type="SUPFAM" id="SSF52172">
    <property type="entry name" value="CheY-like"/>
    <property type="match status" value="1"/>
</dbReference>
<dbReference type="GO" id="GO:0000155">
    <property type="term" value="F:phosphorelay sensor kinase activity"/>
    <property type="evidence" value="ECO:0007669"/>
    <property type="project" value="InterPro"/>
</dbReference>
<dbReference type="SMART" id="SM00388">
    <property type="entry name" value="HisKA"/>
    <property type="match status" value="1"/>
</dbReference>
<dbReference type="EC" id="2.7.13.3" evidence="2"/>
<evidence type="ECO:0000259" key="7">
    <source>
        <dbReference type="PROSITE" id="PS50110"/>
    </source>
</evidence>
<dbReference type="InterPro" id="IPR005467">
    <property type="entry name" value="His_kinase_dom"/>
</dbReference>
<dbReference type="CDD" id="cd00082">
    <property type="entry name" value="HisKA"/>
    <property type="match status" value="1"/>
</dbReference>
<dbReference type="PRINTS" id="PR00344">
    <property type="entry name" value="BCTRLSENSOR"/>
</dbReference>
<evidence type="ECO:0000313" key="8">
    <source>
        <dbReference type="EMBL" id="NDY58865.1"/>
    </source>
</evidence>
<dbReference type="EMBL" id="JAAGRQ010000154">
    <property type="protein sequence ID" value="NDY58865.1"/>
    <property type="molecule type" value="Genomic_DNA"/>
</dbReference>
<sequence length="423" mass="46907">MDEDDTELVQLKKEHLRLQETYAGLEKRLRDCEDSVRSKTRFLEDLSLELRTPINGVLGMLQLARTTPSPEERQEYLEMAQVSAATLQSLVNDLLEFSALDSGRLPLVEKLFDLRAEFAPLLRNFKSQSQWKSLEFSYQIDDALPLRLIGDAARIKQILVNLLNNAFAYTKKGFISATVGPWRGQTSGRDAPATTPRQDRCLLHVTVKDSGIGIAPKRQADLFEPFAIGAHPLEKQYTGGAGLGLAVCKRLVRMMHGDIWLESREGHGSTFHFTVECGLADQSVATDAPKTTAAPDVQPRNLKILLAEDEPVNRIFTVRVLQKCGFTVLTAVDGKEALQLLGREPVDIVLMDIQMPRLNGLDATRAIRAGQVPGLNPAIPIVALTAFAMESDKIRGIEAGMDEYLTKPFEAPMLMEAIQRVMS</sequence>
<dbReference type="SMART" id="SM00387">
    <property type="entry name" value="HATPase_c"/>
    <property type="match status" value="1"/>
</dbReference>
<dbReference type="InterPro" id="IPR011006">
    <property type="entry name" value="CheY-like_superfamily"/>
</dbReference>
<dbReference type="Pfam" id="PF00072">
    <property type="entry name" value="Response_reg"/>
    <property type="match status" value="1"/>
</dbReference>
<evidence type="ECO:0000256" key="5">
    <source>
        <dbReference type="SAM" id="Coils"/>
    </source>
</evidence>
<gene>
    <name evidence="8" type="ORF">G3N56_19185</name>
</gene>
<protein>
    <recommendedName>
        <fullName evidence="2">histidine kinase</fullName>
        <ecNumber evidence="2">2.7.13.3</ecNumber>
    </recommendedName>
</protein>
<dbReference type="CDD" id="cd17546">
    <property type="entry name" value="REC_hyHK_CKI1_RcsC-like"/>
    <property type="match status" value="1"/>
</dbReference>
<dbReference type="CDD" id="cd16922">
    <property type="entry name" value="HATPase_EvgS-ArcB-TorS-like"/>
    <property type="match status" value="1"/>
</dbReference>
<comment type="caution">
    <text evidence="8">The sequence shown here is derived from an EMBL/GenBank/DDBJ whole genome shotgun (WGS) entry which is preliminary data.</text>
</comment>
<dbReference type="SUPFAM" id="SSF47384">
    <property type="entry name" value="Homodimeric domain of signal transducing histidine kinase"/>
    <property type="match status" value="1"/>
</dbReference>
<dbReference type="PANTHER" id="PTHR45339:SF3">
    <property type="entry name" value="HISTIDINE KINASE"/>
    <property type="match status" value="1"/>
</dbReference>
<evidence type="ECO:0000256" key="1">
    <source>
        <dbReference type="ARBA" id="ARBA00000085"/>
    </source>
</evidence>
<comment type="catalytic activity">
    <reaction evidence="1">
        <text>ATP + protein L-histidine = ADP + protein N-phospho-L-histidine.</text>
        <dbReference type="EC" id="2.7.13.3"/>
    </reaction>
</comment>
<dbReference type="InterPro" id="IPR004358">
    <property type="entry name" value="Sig_transdc_His_kin-like_C"/>
</dbReference>
<dbReference type="PANTHER" id="PTHR45339">
    <property type="entry name" value="HYBRID SIGNAL TRANSDUCTION HISTIDINE KINASE J"/>
    <property type="match status" value="1"/>
</dbReference>
<dbReference type="SMART" id="SM00448">
    <property type="entry name" value="REC"/>
    <property type="match status" value="1"/>
</dbReference>
<feature type="domain" description="Response regulatory" evidence="7">
    <location>
        <begin position="303"/>
        <end position="422"/>
    </location>
</feature>
<dbReference type="InterPro" id="IPR001789">
    <property type="entry name" value="Sig_transdc_resp-reg_receiver"/>
</dbReference>
<evidence type="ECO:0000256" key="4">
    <source>
        <dbReference type="PROSITE-ProRule" id="PRU00169"/>
    </source>
</evidence>
<dbReference type="InterPro" id="IPR036890">
    <property type="entry name" value="HATPase_C_sf"/>
</dbReference>
<feature type="modified residue" description="4-aspartylphosphate" evidence="4">
    <location>
        <position position="352"/>
    </location>
</feature>
<dbReference type="Proteomes" id="UP000469724">
    <property type="component" value="Unassembled WGS sequence"/>
</dbReference>
<accession>A0A7K3NSU5</accession>
<keyword evidence="3 4" id="KW-0597">Phosphoprotein</keyword>
<dbReference type="AlphaFoldDB" id="A0A7K3NSU5"/>
<evidence type="ECO:0000256" key="2">
    <source>
        <dbReference type="ARBA" id="ARBA00012438"/>
    </source>
</evidence>
<dbReference type="Gene3D" id="1.10.287.130">
    <property type="match status" value="1"/>
</dbReference>
<dbReference type="InterPro" id="IPR003594">
    <property type="entry name" value="HATPase_dom"/>
</dbReference>
<dbReference type="Gene3D" id="3.40.50.2300">
    <property type="match status" value="1"/>
</dbReference>
<feature type="coiled-coil region" evidence="5">
    <location>
        <begin position="1"/>
        <end position="35"/>
    </location>
</feature>
<dbReference type="PROSITE" id="PS50110">
    <property type="entry name" value="RESPONSE_REGULATORY"/>
    <property type="match status" value="1"/>
</dbReference>
<dbReference type="Pfam" id="PF02518">
    <property type="entry name" value="HATPase_c"/>
    <property type="match status" value="1"/>
</dbReference>
<evidence type="ECO:0000313" key="9">
    <source>
        <dbReference type="Proteomes" id="UP000469724"/>
    </source>
</evidence>
<dbReference type="InterPro" id="IPR003661">
    <property type="entry name" value="HisK_dim/P_dom"/>
</dbReference>
<keyword evidence="9" id="KW-1185">Reference proteome</keyword>
<evidence type="ECO:0000256" key="3">
    <source>
        <dbReference type="ARBA" id="ARBA00022553"/>
    </source>
</evidence>
<reference evidence="8 9" key="1">
    <citation type="submission" date="2020-02" db="EMBL/GenBank/DDBJ databases">
        <title>Comparative genomics of sulfur disproportionating microorganisms.</title>
        <authorList>
            <person name="Ward L.M."/>
            <person name="Bertran E."/>
            <person name="Johnston D.T."/>
        </authorList>
    </citation>
    <scope>NUCLEOTIDE SEQUENCE [LARGE SCALE GENOMIC DNA]</scope>
    <source>
        <strain evidence="8 9">DSM 3696</strain>
    </source>
</reference>
<dbReference type="RefSeq" id="WP_163303928.1">
    <property type="nucleotide sequence ID" value="NZ_JAAGRQ010000154.1"/>
</dbReference>
<dbReference type="Gene3D" id="3.30.565.10">
    <property type="entry name" value="Histidine kinase-like ATPase, C-terminal domain"/>
    <property type="match status" value="1"/>
</dbReference>
<keyword evidence="5" id="KW-0175">Coiled coil</keyword>
<proteinExistence type="predicted"/>
<dbReference type="Pfam" id="PF00512">
    <property type="entry name" value="HisKA"/>
    <property type="match status" value="1"/>
</dbReference>